<dbReference type="AlphaFoldDB" id="A0A7S3QWT0"/>
<proteinExistence type="predicted"/>
<accession>A0A7S3QWT0</accession>
<protein>
    <submittedName>
        <fullName evidence="1">Uncharacterized protein</fullName>
    </submittedName>
</protein>
<reference evidence="1" key="1">
    <citation type="submission" date="2021-01" db="EMBL/GenBank/DDBJ databases">
        <authorList>
            <person name="Corre E."/>
            <person name="Pelletier E."/>
            <person name="Niang G."/>
            <person name="Scheremetjew M."/>
            <person name="Finn R."/>
            <person name="Kale V."/>
            <person name="Holt S."/>
            <person name="Cochrane G."/>
            <person name="Meng A."/>
            <person name="Brown T."/>
            <person name="Cohen L."/>
        </authorList>
    </citation>
    <scope>NUCLEOTIDE SEQUENCE</scope>
    <source>
        <strain evidence="1">CCMP1320</strain>
    </source>
</reference>
<name>A0A7S3QWT0_DUNTE</name>
<gene>
    <name evidence="1" type="ORF">DTER00134_LOCUS10720</name>
</gene>
<dbReference type="EMBL" id="HBIP01018173">
    <property type="protein sequence ID" value="CAE0495647.1"/>
    <property type="molecule type" value="Transcribed_RNA"/>
</dbReference>
<evidence type="ECO:0000313" key="1">
    <source>
        <dbReference type="EMBL" id="CAE0495647.1"/>
    </source>
</evidence>
<organism evidence="1">
    <name type="scientific">Dunaliella tertiolecta</name>
    <name type="common">Green alga</name>
    <dbReference type="NCBI Taxonomy" id="3047"/>
    <lineage>
        <taxon>Eukaryota</taxon>
        <taxon>Viridiplantae</taxon>
        <taxon>Chlorophyta</taxon>
        <taxon>core chlorophytes</taxon>
        <taxon>Chlorophyceae</taxon>
        <taxon>CS clade</taxon>
        <taxon>Chlamydomonadales</taxon>
        <taxon>Dunaliellaceae</taxon>
        <taxon>Dunaliella</taxon>
    </lineage>
</organism>
<sequence length="212" mass="22626">MHTCMHSCTPLCIRVTCRGQSVTGKQFAHSPTVDTHSALHRSCGPGQSTSGEHDSLTSWTVVLRLGACQKVVPSQGRTCAVVLGANHLHCCGLTPARFSACGVHLIALPIMHCWFTLQTEDDKRRLKGSGLLVADKGVDVMQQLDESAFYLAASQEAAPGSSPPLQIVDGAMIQEGSYVGLAKIVFVARPPLRDMGMGQQARSSSEDSLIQI</sequence>